<feature type="compositionally biased region" description="Basic and acidic residues" evidence="1">
    <location>
        <begin position="120"/>
        <end position="131"/>
    </location>
</feature>
<name>A0A0M0EBJ1_KOMEU</name>
<feature type="transmembrane region" description="Helical" evidence="2">
    <location>
        <begin position="43"/>
        <end position="65"/>
    </location>
</feature>
<dbReference type="RefSeq" id="WP_053324286.1">
    <property type="nucleotide sequence ID" value="NZ_LHUQ01000096.1"/>
</dbReference>
<comment type="caution">
    <text evidence="3">The sequence shown here is derived from an EMBL/GenBank/DDBJ whole genome shotgun (WGS) entry which is preliminary data.</text>
</comment>
<keyword evidence="2" id="KW-1133">Transmembrane helix</keyword>
<evidence type="ECO:0000256" key="1">
    <source>
        <dbReference type="SAM" id="MobiDB-lite"/>
    </source>
</evidence>
<feature type="region of interest" description="Disordered" evidence="1">
    <location>
        <begin position="120"/>
        <end position="149"/>
    </location>
</feature>
<evidence type="ECO:0000256" key="2">
    <source>
        <dbReference type="SAM" id="Phobius"/>
    </source>
</evidence>
<proteinExistence type="predicted"/>
<evidence type="ECO:0000313" key="3">
    <source>
        <dbReference type="EMBL" id="KON62619.1"/>
    </source>
</evidence>
<dbReference type="AlphaFoldDB" id="A0A0M0EBJ1"/>
<protein>
    <submittedName>
        <fullName evidence="3">Uncharacterized protein</fullName>
    </submittedName>
</protein>
<reference evidence="3" key="1">
    <citation type="submission" date="2015-08" db="EMBL/GenBank/DDBJ databases">
        <title>Draft genome sequence of Komagataeibacter europaeus CECT 8546 a cellulose producer strain from vinegar produced by the traditional method.</title>
        <authorList>
            <person name="Poehlein A."/>
            <person name="Valera M.J."/>
            <person name="Haack F.S."/>
            <person name="Mas A."/>
            <person name="Daniel R."/>
            <person name="Streit W.R."/>
            <person name="Mateo E."/>
        </authorList>
    </citation>
    <scope>NUCLEOTIDE SEQUENCE [LARGE SCALE GENOMIC DNA]</scope>
    <source>
        <strain evidence="3">CECT 8546</strain>
    </source>
</reference>
<organism evidence="3 4">
    <name type="scientific">Komagataeibacter europaeus</name>
    <name type="common">Gluconacetobacter europaeus</name>
    <dbReference type="NCBI Taxonomy" id="33995"/>
    <lineage>
        <taxon>Bacteria</taxon>
        <taxon>Pseudomonadati</taxon>
        <taxon>Pseudomonadota</taxon>
        <taxon>Alphaproteobacteria</taxon>
        <taxon>Acetobacterales</taxon>
        <taxon>Acetobacteraceae</taxon>
        <taxon>Komagataeibacter</taxon>
    </lineage>
</organism>
<dbReference type="PATRIC" id="fig|33995.3.peg.4304"/>
<dbReference type="Proteomes" id="UP000037566">
    <property type="component" value="Unassembled WGS sequence"/>
</dbReference>
<evidence type="ECO:0000313" key="4">
    <source>
        <dbReference type="Proteomes" id="UP000037566"/>
    </source>
</evidence>
<keyword evidence="2" id="KW-0812">Transmembrane</keyword>
<dbReference type="EMBL" id="LHUQ01000096">
    <property type="protein sequence ID" value="KON62619.1"/>
    <property type="molecule type" value="Genomic_DNA"/>
</dbReference>
<gene>
    <name evidence="3" type="ORF">KOEU_38920</name>
</gene>
<accession>A0A0M0EBJ1</accession>
<keyword evidence="4" id="KW-1185">Reference proteome</keyword>
<sequence length="149" mass="15964">MKAMFKGWLTLVSVFGLLVVVMDPARADMSTDLTDVISSLPPGFVAWLGVITGVLYALAQLRAVLPPSVTARIPSILMRLLDLVAANYKHARNVAPAKVADSVDWDRGPSNDEYRQIVETAKSEGKVRGSRIENSGDSPGVDNSGRKGA</sequence>
<keyword evidence="2" id="KW-0472">Membrane</keyword>
<dbReference type="STRING" id="33995.KOEU_38920"/>